<reference evidence="1" key="1">
    <citation type="submission" date="2018-05" db="EMBL/GenBank/DDBJ databases">
        <authorList>
            <person name="Lanie J.A."/>
            <person name="Ng W.-L."/>
            <person name="Kazmierczak K.M."/>
            <person name="Andrzejewski T.M."/>
            <person name="Davidsen T.M."/>
            <person name="Wayne K.J."/>
            <person name="Tettelin H."/>
            <person name="Glass J.I."/>
            <person name="Rusch D."/>
            <person name="Podicherti R."/>
            <person name="Tsui H.-C.T."/>
            <person name="Winkler M.E."/>
        </authorList>
    </citation>
    <scope>NUCLEOTIDE SEQUENCE</scope>
</reference>
<protein>
    <submittedName>
        <fullName evidence="1">Uncharacterized protein</fullName>
    </submittedName>
</protein>
<dbReference type="EMBL" id="UINC01218295">
    <property type="protein sequence ID" value="SVE45258.1"/>
    <property type="molecule type" value="Genomic_DNA"/>
</dbReference>
<accession>A0A383DN22</accession>
<feature type="non-terminal residue" evidence="1">
    <location>
        <position position="216"/>
    </location>
</feature>
<organism evidence="1">
    <name type="scientific">marine metagenome</name>
    <dbReference type="NCBI Taxonomy" id="408172"/>
    <lineage>
        <taxon>unclassified sequences</taxon>
        <taxon>metagenomes</taxon>
        <taxon>ecological metagenomes</taxon>
    </lineage>
</organism>
<gene>
    <name evidence="1" type="ORF">METZ01_LOCUS498112</name>
</gene>
<name>A0A383DN22_9ZZZZ</name>
<dbReference type="AlphaFoldDB" id="A0A383DN22"/>
<sequence length="216" mass="23421">MRGCVCTFARPVGAACLILSTVSVLYAQSTAPQINSQIRHTSGQGVVPFYEGWFEDADGRVHVSYGYVNLNLQETLDISVGPNNAMSPGSVDQGQPTHFMPGHQKGVFTVMLPRERSDTEINWMLSSRGTTMSVPSNLGPLYQIEGLVTHGGSFPGNRPPVLRFAPQGLPAQGPTGLIMETEIEVVVDNEVSLDVWMTDDGLPGQFDPLYVRSLQV</sequence>
<evidence type="ECO:0000313" key="1">
    <source>
        <dbReference type="EMBL" id="SVE45258.1"/>
    </source>
</evidence>
<proteinExistence type="predicted"/>